<dbReference type="EMBL" id="CADCTZ010000491">
    <property type="protein sequence ID" value="CAA9347761.1"/>
    <property type="molecule type" value="Genomic_DNA"/>
</dbReference>
<organism evidence="1">
    <name type="scientific">uncultured Microcoleus sp</name>
    <dbReference type="NCBI Taxonomy" id="259945"/>
    <lineage>
        <taxon>Bacteria</taxon>
        <taxon>Bacillati</taxon>
        <taxon>Cyanobacteriota</taxon>
        <taxon>Cyanophyceae</taxon>
        <taxon>Oscillatoriophycideae</taxon>
        <taxon>Oscillatoriales</taxon>
        <taxon>Microcoleaceae</taxon>
        <taxon>Microcoleus</taxon>
        <taxon>environmental samples</taxon>
    </lineage>
</organism>
<accession>A0A6J4M1V4</accession>
<dbReference type="AlphaFoldDB" id="A0A6J4M1V4"/>
<protein>
    <submittedName>
        <fullName evidence="1">Uncharacterized protein</fullName>
    </submittedName>
</protein>
<proteinExistence type="predicted"/>
<sequence>MGNWESVIGNIQSACFTMMGYIKSVSIGIVNSSSLLTVDG</sequence>
<reference evidence="1" key="1">
    <citation type="submission" date="2020-02" db="EMBL/GenBank/DDBJ databases">
        <authorList>
            <person name="Meier V. D."/>
        </authorList>
    </citation>
    <scope>NUCLEOTIDE SEQUENCE</scope>
    <source>
        <strain evidence="1">AVDCRST_MAG84</strain>
    </source>
</reference>
<gene>
    <name evidence="1" type="ORF">AVDCRST_MAG84-2707</name>
</gene>
<name>A0A6J4M1V4_9CYAN</name>
<evidence type="ECO:0000313" key="1">
    <source>
        <dbReference type="EMBL" id="CAA9347761.1"/>
    </source>
</evidence>